<keyword evidence="3" id="KW-1185">Reference proteome</keyword>
<evidence type="ECO:0000313" key="2">
    <source>
        <dbReference type="EMBL" id="NYZ19959.1"/>
    </source>
</evidence>
<gene>
    <name evidence="2" type="ORF">HND93_09560</name>
</gene>
<name>A0ABX2T6Y8_9PROT</name>
<sequence>MPAVLSSKITTTVSHATNGQQSSGSSGDLANQIAAVYAERIAALDKSIQDELTNIQNMNNWLSLAKPALNLLEQKRPSSPTVTVDVRQLTFSNSGNTAKLDAFLKDAGFSGNTATPWNQQQFSDATTWLKTKIDTVTANLQLSLLRLQALMDKKQQSFDQMTAMMNAFKNALNKPNTPFPPR</sequence>
<accession>A0ABX2T6Y8</accession>
<dbReference type="EMBL" id="JABFDB010000004">
    <property type="protein sequence ID" value="NYZ19959.1"/>
    <property type="molecule type" value="Genomic_DNA"/>
</dbReference>
<evidence type="ECO:0000256" key="1">
    <source>
        <dbReference type="SAM" id="MobiDB-lite"/>
    </source>
</evidence>
<reference evidence="2 3" key="1">
    <citation type="submission" date="2020-05" db="EMBL/GenBank/DDBJ databases">
        <title>Azospirillum oleiclasticum sp. nov, a nitrogen-fixing and heavy crude oil-emulsifying bacterium isolated from the crude oil of Yumen Oilfield.</title>
        <authorList>
            <person name="Wu D."/>
            <person name="Cai M."/>
            <person name="Zhang X."/>
        </authorList>
    </citation>
    <scope>NUCLEOTIDE SEQUENCE [LARGE SCALE GENOMIC DNA]</scope>
    <source>
        <strain evidence="2 3">ROY-1-1-2</strain>
    </source>
</reference>
<proteinExistence type="predicted"/>
<protein>
    <submittedName>
        <fullName evidence="2">Uncharacterized protein</fullName>
    </submittedName>
</protein>
<comment type="caution">
    <text evidence="2">The sequence shown here is derived from an EMBL/GenBank/DDBJ whole genome shotgun (WGS) entry which is preliminary data.</text>
</comment>
<feature type="region of interest" description="Disordered" evidence="1">
    <location>
        <begin position="1"/>
        <end position="27"/>
    </location>
</feature>
<feature type="compositionally biased region" description="Polar residues" evidence="1">
    <location>
        <begin position="7"/>
        <end position="27"/>
    </location>
</feature>
<evidence type="ECO:0000313" key="3">
    <source>
        <dbReference type="Proteomes" id="UP000584642"/>
    </source>
</evidence>
<dbReference type="RefSeq" id="WP_180281713.1">
    <property type="nucleotide sequence ID" value="NZ_JABFDB010000004.1"/>
</dbReference>
<dbReference type="Proteomes" id="UP000584642">
    <property type="component" value="Unassembled WGS sequence"/>
</dbReference>
<organism evidence="2 3">
    <name type="scientific">Azospirillum oleiclasticum</name>
    <dbReference type="NCBI Taxonomy" id="2735135"/>
    <lineage>
        <taxon>Bacteria</taxon>
        <taxon>Pseudomonadati</taxon>
        <taxon>Pseudomonadota</taxon>
        <taxon>Alphaproteobacteria</taxon>
        <taxon>Rhodospirillales</taxon>
        <taxon>Azospirillaceae</taxon>
        <taxon>Azospirillum</taxon>
    </lineage>
</organism>